<accession>X1KMT3</accession>
<dbReference type="EMBL" id="BARV01010095">
    <property type="protein sequence ID" value="GAI07958.1"/>
    <property type="molecule type" value="Genomic_DNA"/>
</dbReference>
<reference evidence="2" key="1">
    <citation type="journal article" date="2014" name="Front. Microbiol.">
        <title>High frequency of phylogenetically diverse reductive dehalogenase-homologous genes in deep subseafloor sedimentary metagenomes.</title>
        <authorList>
            <person name="Kawai M."/>
            <person name="Futagami T."/>
            <person name="Toyoda A."/>
            <person name="Takaki Y."/>
            <person name="Nishi S."/>
            <person name="Hori S."/>
            <person name="Arai W."/>
            <person name="Tsubouchi T."/>
            <person name="Morono Y."/>
            <person name="Uchiyama I."/>
            <person name="Ito T."/>
            <person name="Fujiyama A."/>
            <person name="Inagaki F."/>
            <person name="Takami H."/>
        </authorList>
    </citation>
    <scope>NUCLEOTIDE SEQUENCE</scope>
    <source>
        <strain evidence="2">Expedition CK06-06</strain>
    </source>
</reference>
<proteinExistence type="predicted"/>
<feature type="non-terminal residue" evidence="2">
    <location>
        <position position="58"/>
    </location>
</feature>
<keyword evidence="1" id="KW-0812">Transmembrane</keyword>
<sequence length="58" mass="6884">MKTEDKIIGFTVILGLFYWIVDSVLNYFFLFYEGSLLEMMLLDVPINILYLRSLVFIL</sequence>
<gene>
    <name evidence="2" type="ORF">S06H3_19675</name>
</gene>
<evidence type="ECO:0000313" key="2">
    <source>
        <dbReference type="EMBL" id="GAI07958.1"/>
    </source>
</evidence>
<evidence type="ECO:0000256" key="1">
    <source>
        <dbReference type="SAM" id="Phobius"/>
    </source>
</evidence>
<keyword evidence="1" id="KW-1133">Transmembrane helix</keyword>
<keyword evidence="1" id="KW-0472">Membrane</keyword>
<feature type="transmembrane region" description="Helical" evidence="1">
    <location>
        <begin position="36"/>
        <end position="57"/>
    </location>
</feature>
<name>X1KMT3_9ZZZZ</name>
<organism evidence="2">
    <name type="scientific">marine sediment metagenome</name>
    <dbReference type="NCBI Taxonomy" id="412755"/>
    <lineage>
        <taxon>unclassified sequences</taxon>
        <taxon>metagenomes</taxon>
        <taxon>ecological metagenomes</taxon>
    </lineage>
</organism>
<protein>
    <submittedName>
        <fullName evidence="2">Uncharacterized protein</fullName>
    </submittedName>
</protein>
<comment type="caution">
    <text evidence="2">The sequence shown here is derived from an EMBL/GenBank/DDBJ whole genome shotgun (WGS) entry which is preliminary data.</text>
</comment>
<feature type="transmembrane region" description="Helical" evidence="1">
    <location>
        <begin position="7"/>
        <end position="30"/>
    </location>
</feature>
<dbReference type="AlphaFoldDB" id="X1KMT3"/>